<dbReference type="RefSeq" id="WP_184729796.1">
    <property type="nucleotide sequence ID" value="NZ_BMRW01000001.1"/>
</dbReference>
<name>A0A7W7PC54_STRNE</name>
<keyword evidence="2" id="KW-1133">Transmembrane helix</keyword>
<feature type="region of interest" description="Disordered" evidence="1">
    <location>
        <begin position="210"/>
        <end position="232"/>
    </location>
</feature>
<keyword evidence="4" id="KW-1185">Reference proteome</keyword>
<gene>
    <name evidence="3" type="ORF">FHS38_000276</name>
</gene>
<feature type="compositionally biased region" description="Low complexity" evidence="1">
    <location>
        <begin position="31"/>
        <end position="40"/>
    </location>
</feature>
<evidence type="ECO:0000313" key="4">
    <source>
        <dbReference type="Proteomes" id="UP000556436"/>
    </source>
</evidence>
<evidence type="ECO:0000313" key="3">
    <source>
        <dbReference type="EMBL" id="MBB4884267.1"/>
    </source>
</evidence>
<evidence type="ECO:0000256" key="1">
    <source>
        <dbReference type="SAM" id="MobiDB-lite"/>
    </source>
</evidence>
<accession>A0A7W7PC54</accession>
<organism evidence="3 4">
    <name type="scientific">Streptomyces netropsis</name>
    <name type="common">Streptoverticillium netropsis</name>
    <dbReference type="NCBI Taxonomy" id="55404"/>
    <lineage>
        <taxon>Bacteria</taxon>
        <taxon>Bacillati</taxon>
        <taxon>Actinomycetota</taxon>
        <taxon>Actinomycetes</taxon>
        <taxon>Kitasatosporales</taxon>
        <taxon>Streptomycetaceae</taxon>
        <taxon>Streptomyces</taxon>
    </lineage>
</organism>
<proteinExistence type="predicted"/>
<protein>
    <submittedName>
        <fullName evidence="3">Uncharacterized protein</fullName>
    </submittedName>
</protein>
<feature type="region of interest" description="Disordered" evidence="1">
    <location>
        <begin position="1"/>
        <end position="63"/>
    </location>
</feature>
<reference evidence="3 4" key="1">
    <citation type="submission" date="2020-08" db="EMBL/GenBank/DDBJ databases">
        <title>Genomic Encyclopedia of Type Strains, Phase III (KMG-III): the genomes of soil and plant-associated and newly described type strains.</title>
        <authorList>
            <person name="Whitman W."/>
        </authorList>
    </citation>
    <scope>NUCLEOTIDE SEQUENCE [LARGE SCALE GENOMIC DNA]</scope>
    <source>
        <strain evidence="3 4">CECT 3265</strain>
    </source>
</reference>
<feature type="compositionally biased region" description="Pro residues" evidence="1">
    <location>
        <begin position="9"/>
        <end position="25"/>
    </location>
</feature>
<feature type="compositionally biased region" description="Pro residues" evidence="1">
    <location>
        <begin position="46"/>
        <end position="57"/>
    </location>
</feature>
<dbReference type="AlphaFoldDB" id="A0A7W7PC54"/>
<keyword evidence="2" id="KW-0472">Membrane</keyword>
<feature type="region of interest" description="Disordered" evidence="1">
    <location>
        <begin position="89"/>
        <end position="121"/>
    </location>
</feature>
<keyword evidence="2" id="KW-0812">Transmembrane</keyword>
<comment type="caution">
    <text evidence="3">The sequence shown here is derived from an EMBL/GenBank/DDBJ whole genome shotgun (WGS) entry which is preliminary data.</text>
</comment>
<feature type="transmembrane region" description="Helical" evidence="2">
    <location>
        <begin position="65"/>
        <end position="86"/>
    </location>
</feature>
<evidence type="ECO:0000256" key="2">
    <source>
        <dbReference type="SAM" id="Phobius"/>
    </source>
</evidence>
<dbReference type="EMBL" id="JACHJG010000001">
    <property type="protein sequence ID" value="MBB4884267.1"/>
    <property type="molecule type" value="Genomic_DNA"/>
</dbReference>
<sequence length="305" mass="32074">MTQHQPGPYGAPPQQQPQQPNPYGPPGYGYGRPQQQPQQPGGWGPGMPPPYPPPIPPQGGGKGKAVALAVGAVVVVGAIVGGIVVLKDGGRKADHRADGKASPTAPASPSPSAPASPTGQRYKLIAPETVAGEYKKDPGESGSGFGSKELDDLKILGITNPRSVSGAYKSGEDKLSQKQLRFTGAWGDEVRSPEVMVDGLFLSVTRATTNEKNPDAKTEFEGTPQRMSPDGLGDDAVMKCQISKWSNTGARTMKMPLCIWADKHTVGTVFAMDAALLASGQDLGLDEAAARTMKLRQDVRVEIDR</sequence>
<dbReference type="Proteomes" id="UP000556436">
    <property type="component" value="Unassembled WGS sequence"/>
</dbReference>
<feature type="compositionally biased region" description="Basic and acidic residues" evidence="1">
    <location>
        <begin position="89"/>
        <end position="99"/>
    </location>
</feature>